<dbReference type="EMBL" id="KZ613747">
    <property type="protein sequence ID" value="PMD64784.1"/>
    <property type="molecule type" value="Genomic_DNA"/>
</dbReference>
<dbReference type="InterPro" id="IPR051260">
    <property type="entry name" value="Diverse_substr_monoxygenases"/>
</dbReference>
<dbReference type="OrthoDB" id="3454888at2759"/>
<keyword evidence="1" id="KW-0285">Flavoprotein</keyword>
<sequence>MAAVTQSVSFGITGSTSYLTRYEEAHEYMDLMYSLWEGSWEDGAQIWDPETGAYDPNKIHKITFNGKYHSTSAYQQTHPSPQRTPVLFQAGSSKAGKAFGAKHAEALFIGGRTPAGVAPLVKEMRVAATAEGRDPSELKFFPMITPIIGKTLEEAQAKRKELEKYADCRGGLVKVSSFLNTDLSKYPLDEPFEIDGADASIHTMLEALKAVSSGGQRLTPRQLGAEFAFCGFGDMPTGTPEMIADRIEEWANVGDIDGFNLAYVSNPGSYEDIVEYLVPVLQKRRLMWADYAVPGGTFRENLHGRPGKPYLPDEHQAAKFRYNKLKETAEVDEFGNVTINRAPEEREQIVNGLENLKVSEKVAEVELKV</sequence>
<evidence type="ECO:0000256" key="5">
    <source>
        <dbReference type="ARBA" id="ARBA00033748"/>
    </source>
</evidence>
<organism evidence="7 8">
    <name type="scientific">Hyaloscypha bicolor E</name>
    <dbReference type="NCBI Taxonomy" id="1095630"/>
    <lineage>
        <taxon>Eukaryota</taxon>
        <taxon>Fungi</taxon>
        <taxon>Dikarya</taxon>
        <taxon>Ascomycota</taxon>
        <taxon>Pezizomycotina</taxon>
        <taxon>Leotiomycetes</taxon>
        <taxon>Helotiales</taxon>
        <taxon>Hyaloscyphaceae</taxon>
        <taxon>Hyaloscypha</taxon>
        <taxon>Hyaloscypha bicolor</taxon>
    </lineage>
</organism>
<keyword evidence="8" id="KW-1185">Reference proteome</keyword>
<dbReference type="RefSeq" id="XP_024741688.1">
    <property type="nucleotide sequence ID" value="XM_024877784.1"/>
</dbReference>
<evidence type="ECO:0000313" key="8">
    <source>
        <dbReference type="Proteomes" id="UP000235371"/>
    </source>
</evidence>
<gene>
    <name evidence="7" type="ORF">K444DRAFT_582246</name>
</gene>
<name>A0A2J6TP44_9HELO</name>
<dbReference type="PANTHER" id="PTHR30011">
    <property type="entry name" value="ALKANESULFONATE MONOOXYGENASE-RELATED"/>
    <property type="match status" value="1"/>
</dbReference>
<dbReference type="SUPFAM" id="SSF51679">
    <property type="entry name" value="Bacterial luciferase-like"/>
    <property type="match status" value="1"/>
</dbReference>
<keyword evidence="2" id="KW-0288">FMN</keyword>
<dbReference type="PIRSF" id="PIRSF000337">
    <property type="entry name" value="NTA_MOA"/>
    <property type="match status" value="1"/>
</dbReference>
<evidence type="ECO:0000256" key="4">
    <source>
        <dbReference type="ARBA" id="ARBA00023033"/>
    </source>
</evidence>
<evidence type="ECO:0000256" key="3">
    <source>
        <dbReference type="ARBA" id="ARBA00023002"/>
    </source>
</evidence>
<comment type="similarity">
    <text evidence="5">Belongs to the NtaA/SnaA/DszA monooxygenase family.</text>
</comment>
<proteinExistence type="inferred from homology"/>
<dbReference type="Proteomes" id="UP000235371">
    <property type="component" value="Unassembled WGS sequence"/>
</dbReference>
<accession>A0A2J6TP44</accession>
<dbReference type="InParanoid" id="A0A2J6TP44"/>
<keyword evidence="4 7" id="KW-0503">Monooxygenase</keyword>
<dbReference type="Pfam" id="PF00296">
    <property type="entry name" value="Bac_luciferase"/>
    <property type="match status" value="1"/>
</dbReference>
<dbReference type="GO" id="GO:0016705">
    <property type="term" value="F:oxidoreductase activity, acting on paired donors, with incorporation or reduction of molecular oxygen"/>
    <property type="evidence" value="ECO:0007669"/>
    <property type="project" value="InterPro"/>
</dbReference>
<keyword evidence="3" id="KW-0560">Oxidoreductase</keyword>
<dbReference type="InterPro" id="IPR011251">
    <property type="entry name" value="Luciferase-like_dom"/>
</dbReference>
<dbReference type="PANTHER" id="PTHR30011:SF16">
    <property type="entry name" value="C2H2 FINGER DOMAIN TRANSCRIPTION FACTOR (EUROFUNG)-RELATED"/>
    <property type="match status" value="1"/>
</dbReference>
<dbReference type="GO" id="GO:0004497">
    <property type="term" value="F:monooxygenase activity"/>
    <property type="evidence" value="ECO:0007669"/>
    <property type="project" value="UniProtKB-KW"/>
</dbReference>
<evidence type="ECO:0000256" key="1">
    <source>
        <dbReference type="ARBA" id="ARBA00022630"/>
    </source>
</evidence>
<evidence type="ECO:0000259" key="6">
    <source>
        <dbReference type="Pfam" id="PF00296"/>
    </source>
</evidence>
<evidence type="ECO:0000256" key="2">
    <source>
        <dbReference type="ARBA" id="ARBA00022643"/>
    </source>
</evidence>
<dbReference type="AlphaFoldDB" id="A0A2J6TP44"/>
<dbReference type="GeneID" id="36585861"/>
<dbReference type="InterPro" id="IPR036661">
    <property type="entry name" value="Luciferase-like_sf"/>
</dbReference>
<dbReference type="InterPro" id="IPR016215">
    <property type="entry name" value="NTA_MOA"/>
</dbReference>
<dbReference type="Gene3D" id="3.20.20.30">
    <property type="entry name" value="Luciferase-like domain"/>
    <property type="match status" value="1"/>
</dbReference>
<feature type="domain" description="Luciferase-like" evidence="6">
    <location>
        <begin position="17"/>
        <end position="254"/>
    </location>
</feature>
<reference evidence="7 8" key="1">
    <citation type="submission" date="2016-04" db="EMBL/GenBank/DDBJ databases">
        <title>A degradative enzymes factory behind the ericoid mycorrhizal symbiosis.</title>
        <authorList>
            <consortium name="DOE Joint Genome Institute"/>
            <person name="Martino E."/>
            <person name="Morin E."/>
            <person name="Grelet G."/>
            <person name="Kuo A."/>
            <person name="Kohler A."/>
            <person name="Daghino S."/>
            <person name="Barry K."/>
            <person name="Choi C."/>
            <person name="Cichocki N."/>
            <person name="Clum A."/>
            <person name="Copeland A."/>
            <person name="Hainaut M."/>
            <person name="Haridas S."/>
            <person name="Labutti K."/>
            <person name="Lindquist E."/>
            <person name="Lipzen A."/>
            <person name="Khouja H.-R."/>
            <person name="Murat C."/>
            <person name="Ohm R."/>
            <person name="Olson A."/>
            <person name="Spatafora J."/>
            <person name="Veneault-Fourrey C."/>
            <person name="Henrissat B."/>
            <person name="Grigoriev I."/>
            <person name="Martin F."/>
            <person name="Perotto S."/>
        </authorList>
    </citation>
    <scope>NUCLEOTIDE SEQUENCE [LARGE SCALE GENOMIC DNA]</scope>
    <source>
        <strain evidence="7 8">E</strain>
    </source>
</reference>
<evidence type="ECO:0000313" key="7">
    <source>
        <dbReference type="EMBL" id="PMD64784.1"/>
    </source>
</evidence>
<dbReference type="STRING" id="1095630.A0A2J6TP44"/>
<protein>
    <submittedName>
        <fullName evidence="7">Putative monooxygenase moxC</fullName>
    </submittedName>
</protein>